<evidence type="ECO:0000256" key="2">
    <source>
        <dbReference type="ARBA" id="ARBA00023125"/>
    </source>
</evidence>
<evidence type="ECO:0000259" key="4">
    <source>
        <dbReference type="PROSITE" id="PS51118"/>
    </source>
</evidence>
<dbReference type="InterPro" id="IPR036388">
    <property type="entry name" value="WH-like_DNA-bd_sf"/>
</dbReference>
<dbReference type="PROSITE" id="PS51118">
    <property type="entry name" value="HTH_HXLR"/>
    <property type="match status" value="1"/>
</dbReference>
<reference evidence="5 6" key="1">
    <citation type="submission" date="2019-07" db="EMBL/GenBank/DDBJ databases">
        <title>Whole genome shotgun sequence of Aeromicrobium flavum NBRC 107625.</title>
        <authorList>
            <person name="Hosoyama A."/>
            <person name="Uohara A."/>
            <person name="Ohji S."/>
            <person name="Ichikawa N."/>
        </authorList>
    </citation>
    <scope>NUCLEOTIDE SEQUENCE [LARGE SCALE GENOMIC DNA]</scope>
    <source>
        <strain evidence="5 6">NBRC 107625</strain>
    </source>
</reference>
<comment type="caution">
    <text evidence="5">The sequence shown here is derived from an EMBL/GenBank/DDBJ whole genome shotgun (WGS) entry which is preliminary data.</text>
</comment>
<dbReference type="RefSeq" id="WP_146828058.1">
    <property type="nucleotide sequence ID" value="NZ_BAAAYQ010000005.1"/>
</dbReference>
<dbReference type="AlphaFoldDB" id="A0A512HXL8"/>
<dbReference type="InterPro" id="IPR036390">
    <property type="entry name" value="WH_DNA-bd_sf"/>
</dbReference>
<organism evidence="5 6">
    <name type="scientific">Aeromicrobium flavum</name>
    <dbReference type="NCBI Taxonomy" id="416568"/>
    <lineage>
        <taxon>Bacteria</taxon>
        <taxon>Bacillati</taxon>
        <taxon>Actinomycetota</taxon>
        <taxon>Actinomycetes</taxon>
        <taxon>Propionibacteriales</taxon>
        <taxon>Nocardioidaceae</taxon>
        <taxon>Aeromicrobium</taxon>
    </lineage>
</organism>
<dbReference type="InterPro" id="IPR011991">
    <property type="entry name" value="ArsR-like_HTH"/>
</dbReference>
<dbReference type="EMBL" id="BJZQ01000015">
    <property type="protein sequence ID" value="GEO90192.1"/>
    <property type="molecule type" value="Genomic_DNA"/>
</dbReference>
<dbReference type="GO" id="GO:0003677">
    <property type="term" value="F:DNA binding"/>
    <property type="evidence" value="ECO:0007669"/>
    <property type="project" value="UniProtKB-KW"/>
</dbReference>
<feature type="domain" description="HTH hxlR-type" evidence="4">
    <location>
        <begin position="9"/>
        <end position="100"/>
    </location>
</feature>
<keyword evidence="2" id="KW-0238">DNA-binding</keyword>
<dbReference type="Pfam" id="PF01638">
    <property type="entry name" value="HxlR"/>
    <property type="match status" value="1"/>
</dbReference>
<evidence type="ECO:0000256" key="1">
    <source>
        <dbReference type="ARBA" id="ARBA00023015"/>
    </source>
</evidence>
<dbReference type="SUPFAM" id="SSF46785">
    <property type="entry name" value="Winged helix' DNA-binding domain"/>
    <property type="match status" value="1"/>
</dbReference>
<keyword evidence="3" id="KW-0804">Transcription</keyword>
<dbReference type="Proteomes" id="UP000321769">
    <property type="component" value="Unassembled WGS sequence"/>
</dbReference>
<dbReference type="CDD" id="cd00090">
    <property type="entry name" value="HTH_ARSR"/>
    <property type="match status" value="1"/>
</dbReference>
<name>A0A512HXL8_9ACTN</name>
<accession>A0A512HXL8</accession>
<dbReference type="Gene3D" id="3.30.1050.10">
    <property type="entry name" value="SCP2 sterol-binding domain"/>
    <property type="match status" value="1"/>
</dbReference>
<dbReference type="InterPro" id="IPR002577">
    <property type="entry name" value="HTH_HxlR"/>
</dbReference>
<proteinExistence type="predicted"/>
<evidence type="ECO:0000313" key="5">
    <source>
        <dbReference type="EMBL" id="GEO90192.1"/>
    </source>
</evidence>
<keyword evidence="6" id="KW-1185">Reference proteome</keyword>
<dbReference type="OrthoDB" id="9792527at2"/>
<dbReference type="Gene3D" id="1.10.10.10">
    <property type="entry name" value="Winged helix-like DNA-binding domain superfamily/Winged helix DNA-binding domain"/>
    <property type="match status" value="1"/>
</dbReference>
<gene>
    <name evidence="5" type="ORF">AFL01nite_25190</name>
</gene>
<protein>
    <submittedName>
        <fullName evidence="5">HxlR family transcriptional regulator</fullName>
    </submittedName>
</protein>
<dbReference type="PANTHER" id="PTHR33204:SF18">
    <property type="entry name" value="TRANSCRIPTIONAL REGULATORY PROTEIN"/>
    <property type="match status" value="1"/>
</dbReference>
<dbReference type="InterPro" id="IPR036527">
    <property type="entry name" value="SCP2_sterol-bd_dom_sf"/>
</dbReference>
<keyword evidence="1" id="KW-0805">Transcription regulation</keyword>
<evidence type="ECO:0000256" key="3">
    <source>
        <dbReference type="ARBA" id="ARBA00023163"/>
    </source>
</evidence>
<sequence length="228" mass="25498">MATSYGQFCPLAKAMEILDERWTILIVRELLLGSTRFNELRRGVPRMSPALLSKRLQSLERNGIVDHVDGGYRLTACGRDLHTAVMSLGVWGLRWVEDFGDEDLDPHLLMWDIRRTIPVAAWPAGRTCVALEFTDLARAGRWWLVVADGSVDTCDHDPGYEVAATVRSSLRTMTRVWRGDVSWDRAVRAEQVQVEAPRDVRAEVPVWLGRSMLADALAAQEGARVSAG</sequence>
<dbReference type="PANTHER" id="PTHR33204">
    <property type="entry name" value="TRANSCRIPTIONAL REGULATOR, MARR FAMILY"/>
    <property type="match status" value="1"/>
</dbReference>
<evidence type="ECO:0000313" key="6">
    <source>
        <dbReference type="Proteomes" id="UP000321769"/>
    </source>
</evidence>